<keyword evidence="2" id="KW-0131">Cell cycle</keyword>
<evidence type="ECO:0000313" key="3">
    <source>
        <dbReference type="Proteomes" id="UP000824028"/>
    </source>
</evidence>
<protein>
    <submittedName>
        <fullName evidence="2">Cell division protein FtsQ</fullName>
    </submittedName>
</protein>
<sequence>MLKKILTLACTLVAAAYLFLAVTAFNRKPGGQACPGLELAVRDSVYAGFVTGQDISALLSRQGLDPAGKNTDSIDTRRMEEALAGHPLIDDVQCYKTPRGGVCVEVSQRLPILRIMSDGGESYYVDNKGRTMPLSAKCVARLPVATGSVTRAFATDSLYGFGQFLRGDPFWQAQTEQIHVLPDHTIELVPRVGDHIIYLGTLEGYERKLRRVRLFYEKALNRVGWNKYSRINVEFDNQIICTRR</sequence>
<accession>A0A9D2E9Z8</accession>
<dbReference type="Proteomes" id="UP000824028">
    <property type="component" value="Unassembled WGS sequence"/>
</dbReference>
<keyword evidence="2" id="KW-0132">Cell division</keyword>
<keyword evidence="1" id="KW-0732">Signal</keyword>
<reference evidence="2" key="1">
    <citation type="journal article" date="2021" name="PeerJ">
        <title>Extensive microbial diversity within the chicken gut microbiome revealed by metagenomics and culture.</title>
        <authorList>
            <person name="Gilroy R."/>
            <person name="Ravi A."/>
            <person name="Getino M."/>
            <person name="Pursley I."/>
            <person name="Horton D.L."/>
            <person name="Alikhan N.F."/>
            <person name="Baker D."/>
            <person name="Gharbi K."/>
            <person name="Hall N."/>
            <person name="Watson M."/>
            <person name="Adriaenssens E.M."/>
            <person name="Foster-Nyarko E."/>
            <person name="Jarju S."/>
            <person name="Secka A."/>
            <person name="Antonio M."/>
            <person name="Oren A."/>
            <person name="Chaudhuri R.R."/>
            <person name="La Ragione R."/>
            <person name="Hildebrand F."/>
            <person name="Pallen M.J."/>
        </authorList>
    </citation>
    <scope>NUCLEOTIDE SEQUENCE</scope>
    <source>
        <strain evidence="2">ChiHjej9B8-1298</strain>
    </source>
</reference>
<dbReference type="AlphaFoldDB" id="A0A9D2E9Z8"/>
<dbReference type="GO" id="GO:0051301">
    <property type="term" value="P:cell division"/>
    <property type="evidence" value="ECO:0007669"/>
    <property type="project" value="UniProtKB-KW"/>
</dbReference>
<comment type="caution">
    <text evidence="2">The sequence shown here is derived from an EMBL/GenBank/DDBJ whole genome shotgun (WGS) entry which is preliminary data.</text>
</comment>
<evidence type="ECO:0000256" key="1">
    <source>
        <dbReference type="SAM" id="SignalP"/>
    </source>
</evidence>
<dbReference type="EMBL" id="DXBX01000063">
    <property type="protein sequence ID" value="HIZ33505.1"/>
    <property type="molecule type" value="Genomic_DNA"/>
</dbReference>
<evidence type="ECO:0000313" key="2">
    <source>
        <dbReference type="EMBL" id="HIZ33505.1"/>
    </source>
</evidence>
<gene>
    <name evidence="2" type="ORF">H9814_08225</name>
</gene>
<reference evidence="2" key="2">
    <citation type="submission" date="2021-04" db="EMBL/GenBank/DDBJ databases">
        <authorList>
            <person name="Gilroy R."/>
        </authorList>
    </citation>
    <scope>NUCLEOTIDE SEQUENCE</scope>
    <source>
        <strain evidence="2">ChiHjej9B8-1298</strain>
    </source>
</reference>
<feature type="chain" id="PRO_5038636118" evidence="1">
    <location>
        <begin position="25"/>
        <end position="244"/>
    </location>
</feature>
<organism evidence="2 3">
    <name type="scientific">Candidatus Bacteroides merdigallinarum</name>
    <dbReference type="NCBI Taxonomy" id="2838473"/>
    <lineage>
        <taxon>Bacteria</taxon>
        <taxon>Pseudomonadati</taxon>
        <taxon>Bacteroidota</taxon>
        <taxon>Bacteroidia</taxon>
        <taxon>Bacteroidales</taxon>
        <taxon>Bacteroidaceae</taxon>
        <taxon>Bacteroides</taxon>
    </lineage>
</organism>
<feature type="signal peptide" evidence="1">
    <location>
        <begin position="1"/>
        <end position="24"/>
    </location>
</feature>
<proteinExistence type="predicted"/>
<name>A0A9D2E9Z8_9BACE</name>